<accession>A0ABY9ZUY3</accession>
<organism evidence="1 2">
    <name type="scientific">Micromonospora halotolerans</name>
    <dbReference type="NCBI Taxonomy" id="709879"/>
    <lineage>
        <taxon>Bacteria</taxon>
        <taxon>Bacillati</taxon>
        <taxon>Actinomycetota</taxon>
        <taxon>Actinomycetes</taxon>
        <taxon>Micromonosporales</taxon>
        <taxon>Micromonosporaceae</taxon>
        <taxon>Micromonospora</taxon>
    </lineage>
</organism>
<gene>
    <name evidence="1" type="ORF">RMN56_28340</name>
</gene>
<reference evidence="1 2" key="1">
    <citation type="submission" date="2023-09" db="EMBL/GenBank/DDBJ databases">
        <title>Micromonospora halotolerans DSM 45598 genome sequence.</title>
        <authorList>
            <person name="Mo P."/>
        </authorList>
    </citation>
    <scope>NUCLEOTIDE SEQUENCE [LARGE SCALE GENOMIC DNA]</scope>
    <source>
        <strain evidence="1 2">DSM 45598</strain>
    </source>
</reference>
<sequence>MDGAYIRRWREDVTACLDRLLPGFEVRLGYPPGRHMVGGMAGEERFASLASTRPSGDLLEWYRQVREVSLPDIGSGYFVHDPGLVVRREVASVRGRFTADVVVFASDGGGTLFAVSAVTGSPVYRLPAGEIVAGVYRSDDPRFDVVAEDLTGFLDRLHDAVEVFAATGAAGDL</sequence>
<protein>
    <recommendedName>
        <fullName evidence="3">SMI1/KNR4 family protein</fullName>
    </recommendedName>
</protein>
<evidence type="ECO:0000313" key="2">
    <source>
        <dbReference type="Proteomes" id="UP001303001"/>
    </source>
</evidence>
<dbReference type="EMBL" id="CP134876">
    <property type="protein sequence ID" value="WNM38999.1"/>
    <property type="molecule type" value="Genomic_DNA"/>
</dbReference>
<dbReference type="Proteomes" id="UP001303001">
    <property type="component" value="Chromosome"/>
</dbReference>
<keyword evidence="2" id="KW-1185">Reference proteome</keyword>
<proteinExistence type="predicted"/>
<dbReference type="RefSeq" id="WP_313720781.1">
    <property type="nucleotide sequence ID" value="NZ_CP134876.1"/>
</dbReference>
<evidence type="ECO:0000313" key="1">
    <source>
        <dbReference type="EMBL" id="WNM38999.1"/>
    </source>
</evidence>
<evidence type="ECO:0008006" key="3">
    <source>
        <dbReference type="Google" id="ProtNLM"/>
    </source>
</evidence>
<name>A0ABY9ZUY3_9ACTN</name>